<proteinExistence type="predicted"/>
<dbReference type="RefSeq" id="WP_071160366.1">
    <property type="nucleotide sequence ID" value="NZ_MBRJ01000079.1"/>
</dbReference>
<feature type="transmembrane region" description="Helical" evidence="2">
    <location>
        <begin position="431"/>
        <end position="454"/>
    </location>
</feature>
<dbReference type="Pfam" id="PF10145">
    <property type="entry name" value="PhageMin_Tail"/>
    <property type="match status" value="1"/>
</dbReference>
<dbReference type="InterPro" id="IPR010090">
    <property type="entry name" value="Phage_tape_meas"/>
</dbReference>
<dbReference type="PANTHER" id="PTHR37813:SF1">
    <property type="entry name" value="FELS-2 PROPHAGE PROTEIN"/>
    <property type="match status" value="1"/>
</dbReference>
<evidence type="ECO:0000313" key="4">
    <source>
        <dbReference type="EMBL" id="OHX38826.1"/>
    </source>
</evidence>
<accession>A0ABX3CJ19</accession>
<dbReference type="Proteomes" id="UP000180194">
    <property type="component" value="Unassembled WGS sequence"/>
</dbReference>
<dbReference type="EMBL" id="MBRJ01000079">
    <property type="protein sequence ID" value="OHX38826.1"/>
    <property type="molecule type" value="Genomic_DNA"/>
</dbReference>
<keyword evidence="2" id="KW-1133">Transmembrane helix</keyword>
<evidence type="ECO:0000313" key="5">
    <source>
        <dbReference type="Proteomes" id="UP000180194"/>
    </source>
</evidence>
<sequence>MASSDGRIVINTEINTNNVESGLQQIENRVQDVADRMGSIGETMSKAVTVPLTAMGAAGVASALSVGEAQTKLRNSLGLTKGEAEKLTQTAKNIYTAGFGESLEDVSNALIQTRQNIKGLDQEELETVTKSAMNLAQTFDADVNEVTRAGGNLIKGFGISAEEAFDLMAHGAQNGLNFSNEMFDNLSEYAPLFAEMGFSASEYFQLLEQGSKAGVYNLDYINDAMKEFQIKIKDGSKSTSDAMGQMSKSTKKVWKDFLAGKGTVKDVHNAVIAELKGMDDQVKANEIGVGLYGTKWEDLEADAMYALGNIDGGVKGFKGSMDEMNRVTEESFGTKWKQFTREALIALEPLGKVLLDFAMAVLPYVSQAIQFVSDAFAKMDPVMQAITVGIGLIAAAIGPFLTVLGAMIGPLTTAWQWLSKVKAIFPLIRTAMLALTGPVGIISGIVVALALLIYENWDSISKWTTEKWGQVKNFLSNMWSLTKILFEQSLKFISDFIDNTWKAAKTVTENTWNGIKTFFSNTWQGMKNTTSNAAENIRSYVSGKWQSLKEKTNEIYNFIKTKVQNSFNEAKNAVQNTAEVIRRTAVDKFVALRQGIQEKLYEVKQKIIDIWNQAQKWLQGVNLESVGRNIISGLIRGLWGKFGDLMDTARSIAKSIASKIQSALDIHSPSRVAIELGSFFTEGLEDGLLARAKQLMKAATQVGETVAIGTRKPLQDARLDISKQKVQSAQTASYPAAGVVQKTIQLIMPNVRNESDARKISQKLASLENRSLRVGGVNP</sequence>
<feature type="transmembrane region" description="Helical" evidence="2">
    <location>
        <begin position="385"/>
        <end position="411"/>
    </location>
</feature>
<evidence type="ECO:0000259" key="3">
    <source>
        <dbReference type="Pfam" id="PF10145"/>
    </source>
</evidence>
<keyword evidence="5" id="KW-1185">Reference proteome</keyword>
<evidence type="ECO:0000256" key="1">
    <source>
        <dbReference type="ARBA" id="ARBA00022612"/>
    </source>
</evidence>
<reference evidence="4 5" key="1">
    <citation type="submission" date="2016-07" db="EMBL/GenBank/DDBJ databases">
        <title>Bacillus oceanisediminis whole genome.</title>
        <authorList>
            <person name="Pal Y."/>
            <person name="Verma A."/>
            <person name="Mual P."/>
            <person name="Srinivasan K."/>
        </authorList>
    </citation>
    <scope>NUCLEOTIDE SEQUENCE [LARGE SCALE GENOMIC DNA]</scope>
    <source>
        <strain evidence="4 5">Bhandara28</strain>
    </source>
</reference>
<protein>
    <recommendedName>
        <fullName evidence="3">Phage tail tape measure protein domain-containing protein</fullName>
    </recommendedName>
</protein>
<dbReference type="PANTHER" id="PTHR37813">
    <property type="entry name" value="FELS-2 PROPHAGE PROTEIN"/>
    <property type="match status" value="1"/>
</dbReference>
<evidence type="ECO:0000256" key="2">
    <source>
        <dbReference type="SAM" id="Phobius"/>
    </source>
</evidence>
<dbReference type="SUPFAM" id="SSF58113">
    <property type="entry name" value="Apolipoprotein A-I"/>
    <property type="match status" value="1"/>
</dbReference>
<keyword evidence="2" id="KW-0472">Membrane</keyword>
<gene>
    <name evidence="4" type="ORF">BBV17_04780</name>
</gene>
<organism evidence="4 5">
    <name type="scientific">Cytobacillus oceanisediminis</name>
    <dbReference type="NCBI Taxonomy" id="665099"/>
    <lineage>
        <taxon>Bacteria</taxon>
        <taxon>Bacillati</taxon>
        <taxon>Bacillota</taxon>
        <taxon>Bacilli</taxon>
        <taxon>Bacillales</taxon>
        <taxon>Bacillaceae</taxon>
        <taxon>Cytobacillus</taxon>
    </lineage>
</organism>
<feature type="domain" description="Phage tail tape measure protein" evidence="3">
    <location>
        <begin position="99"/>
        <end position="287"/>
    </location>
</feature>
<keyword evidence="1" id="KW-1188">Viral release from host cell</keyword>
<name>A0ABX3CJ19_9BACI</name>
<comment type="caution">
    <text evidence="4">The sequence shown here is derived from an EMBL/GenBank/DDBJ whole genome shotgun (WGS) entry which is preliminary data.</text>
</comment>
<keyword evidence="2" id="KW-0812">Transmembrane</keyword>
<dbReference type="Gene3D" id="1.20.120.20">
    <property type="entry name" value="Apolipoprotein"/>
    <property type="match status" value="1"/>
</dbReference>